<evidence type="ECO:0000313" key="9">
    <source>
        <dbReference type="Proteomes" id="UP000191518"/>
    </source>
</evidence>
<accession>A0A1V6S0B1</accession>
<evidence type="ECO:0000256" key="2">
    <source>
        <dbReference type="ARBA" id="ARBA00010992"/>
    </source>
</evidence>
<feature type="transmembrane region" description="Helical" evidence="6">
    <location>
        <begin position="6"/>
        <end position="28"/>
    </location>
</feature>
<dbReference type="PANTHER" id="PTHR48022">
    <property type="entry name" value="PLASTIDIC GLUCOSE TRANSPORTER 4"/>
    <property type="match status" value="1"/>
</dbReference>
<dbReference type="PROSITE" id="PS00216">
    <property type="entry name" value="SUGAR_TRANSPORT_1"/>
    <property type="match status" value="1"/>
</dbReference>
<dbReference type="InterPro" id="IPR050360">
    <property type="entry name" value="MFS_Sugar_Transporters"/>
</dbReference>
<dbReference type="InterPro" id="IPR005829">
    <property type="entry name" value="Sugar_transporter_CS"/>
</dbReference>
<dbReference type="PROSITE" id="PS50850">
    <property type="entry name" value="MFS"/>
    <property type="match status" value="1"/>
</dbReference>
<dbReference type="Gene3D" id="1.20.1250.20">
    <property type="entry name" value="MFS general substrate transporter like domains"/>
    <property type="match status" value="2"/>
</dbReference>
<dbReference type="SUPFAM" id="SSF103473">
    <property type="entry name" value="MFS general substrate transporter"/>
    <property type="match status" value="1"/>
</dbReference>
<reference evidence="9" key="1">
    <citation type="journal article" date="2017" name="Nat. Microbiol.">
        <title>Global analysis of biosynthetic gene clusters reveals vast potential of secondary metabolite production in Penicillium species.</title>
        <authorList>
            <person name="Nielsen J.C."/>
            <person name="Grijseels S."/>
            <person name="Prigent S."/>
            <person name="Ji B."/>
            <person name="Dainat J."/>
            <person name="Nielsen K.F."/>
            <person name="Frisvad J.C."/>
            <person name="Workman M."/>
            <person name="Nielsen J."/>
        </authorList>
    </citation>
    <scope>NUCLEOTIDE SEQUENCE [LARGE SCALE GENOMIC DNA]</scope>
    <source>
        <strain evidence="9">IBT 29486</strain>
    </source>
</reference>
<keyword evidence="5 6" id="KW-0472">Membrane</keyword>
<dbReference type="Proteomes" id="UP000191518">
    <property type="component" value="Unassembled WGS sequence"/>
</dbReference>
<evidence type="ECO:0000313" key="8">
    <source>
        <dbReference type="EMBL" id="OQE07472.1"/>
    </source>
</evidence>
<dbReference type="InterPro" id="IPR005828">
    <property type="entry name" value="MFS_sugar_transport-like"/>
</dbReference>
<feature type="transmembrane region" description="Helical" evidence="6">
    <location>
        <begin position="334"/>
        <end position="353"/>
    </location>
</feature>
<evidence type="ECO:0000256" key="5">
    <source>
        <dbReference type="ARBA" id="ARBA00023136"/>
    </source>
</evidence>
<dbReference type="EMBL" id="MDYP01000013">
    <property type="protein sequence ID" value="OQE07472.1"/>
    <property type="molecule type" value="Genomic_DNA"/>
</dbReference>
<feature type="transmembrane region" description="Helical" evidence="6">
    <location>
        <begin position="235"/>
        <end position="255"/>
    </location>
</feature>
<evidence type="ECO:0000259" key="7">
    <source>
        <dbReference type="PROSITE" id="PS50850"/>
    </source>
</evidence>
<feature type="transmembrane region" description="Helical" evidence="6">
    <location>
        <begin position="35"/>
        <end position="55"/>
    </location>
</feature>
<gene>
    <name evidence="8" type="ORF">PENVUL_c013G07464</name>
</gene>
<evidence type="ECO:0000256" key="3">
    <source>
        <dbReference type="ARBA" id="ARBA00022692"/>
    </source>
</evidence>
<evidence type="ECO:0000256" key="4">
    <source>
        <dbReference type="ARBA" id="ARBA00022989"/>
    </source>
</evidence>
<dbReference type="InterPro" id="IPR020846">
    <property type="entry name" value="MFS_dom"/>
</dbReference>
<dbReference type="GO" id="GO:0016020">
    <property type="term" value="C:membrane"/>
    <property type="evidence" value="ECO:0007669"/>
    <property type="project" value="UniProtKB-SubCell"/>
</dbReference>
<dbReference type="AlphaFoldDB" id="A0A1V6S0B1"/>
<dbReference type="InterPro" id="IPR036259">
    <property type="entry name" value="MFS_trans_sf"/>
</dbReference>
<keyword evidence="4 6" id="KW-1133">Transmembrane helix</keyword>
<dbReference type="PANTHER" id="PTHR48022:SF64">
    <property type="entry name" value="MAJOR FACILITATOR SUPERFAMILY (MFS) PROFILE DOMAIN-CONTAINING PROTEIN"/>
    <property type="match status" value="1"/>
</dbReference>
<keyword evidence="3 6" id="KW-0812">Transmembrane</keyword>
<dbReference type="Pfam" id="PF00083">
    <property type="entry name" value="Sugar_tr"/>
    <property type="match status" value="1"/>
</dbReference>
<feature type="transmembrane region" description="Helical" evidence="6">
    <location>
        <begin position="93"/>
        <end position="116"/>
    </location>
</feature>
<keyword evidence="9" id="KW-1185">Reference proteome</keyword>
<organism evidence="8 9">
    <name type="scientific">Penicillium vulpinum</name>
    <dbReference type="NCBI Taxonomy" id="29845"/>
    <lineage>
        <taxon>Eukaryota</taxon>
        <taxon>Fungi</taxon>
        <taxon>Dikarya</taxon>
        <taxon>Ascomycota</taxon>
        <taxon>Pezizomycotina</taxon>
        <taxon>Eurotiomycetes</taxon>
        <taxon>Eurotiomycetidae</taxon>
        <taxon>Eurotiales</taxon>
        <taxon>Aspergillaceae</taxon>
        <taxon>Penicillium</taxon>
    </lineage>
</organism>
<sequence length="409" mass="44147">MTATWSGLIVAMMGIGSIGGLPLSALSLDKLGRKWGMAIGATIQLVGALVSALAHNITALLIGRFLIGAGLIINGTGGPSWMMEISPPSRRSLFTNLMLALMSIAGTIAAIVALAINGHDTEWVWRGPLLGEVAPPAIGLVLLIFTPESPRWLVSKGRNEEAFDILVRLHADGNRQDTVVCLEFEEIVSAVTYEQEHAGSWKSLVSTKSQIHRFSLAVSNQSGVLIIAKFGRKTVMLFASVILTLCFILLTILMYKASVTGNTKYGIGGTVIIFIFQWTASSSWMLLAYSYPPEVLTFAQRTRGLSISQAVGYALVTMFSYCLPIAVNNIGYKWYAILACLNAGIFFIVYFVFVETKGKTLEEIDIIFEGAEAFNARQLGTSVGKNTTIIEGIEPTSASGYMPSLIKSD</sequence>
<evidence type="ECO:0000256" key="1">
    <source>
        <dbReference type="ARBA" id="ARBA00004141"/>
    </source>
</evidence>
<comment type="subcellular location">
    <subcellularLocation>
        <location evidence="1">Membrane</location>
        <topology evidence="1">Multi-pass membrane protein</topology>
    </subcellularLocation>
</comment>
<proteinExistence type="inferred from homology"/>
<comment type="caution">
    <text evidence="8">The sequence shown here is derived from an EMBL/GenBank/DDBJ whole genome shotgun (WGS) entry which is preliminary data.</text>
</comment>
<feature type="transmembrane region" description="Helical" evidence="6">
    <location>
        <begin position="267"/>
        <end position="289"/>
    </location>
</feature>
<protein>
    <recommendedName>
        <fullName evidence="7">Major facilitator superfamily (MFS) profile domain-containing protein</fullName>
    </recommendedName>
</protein>
<name>A0A1V6S0B1_9EURO</name>
<comment type="similarity">
    <text evidence="2">Belongs to the major facilitator superfamily. Sugar transporter (TC 2.A.1.1) family.</text>
</comment>
<feature type="transmembrane region" description="Helical" evidence="6">
    <location>
        <begin position="310"/>
        <end position="328"/>
    </location>
</feature>
<feature type="domain" description="Major facilitator superfamily (MFS) profile" evidence="7">
    <location>
        <begin position="1"/>
        <end position="357"/>
    </location>
</feature>
<feature type="transmembrane region" description="Helical" evidence="6">
    <location>
        <begin position="61"/>
        <end position="81"/>
    </location>
</feature>
<evidence type="ECO:0000256" key="6">
    <source>
        <dbReference type="SAM" id="Phobius"/>
    </source>
</evidence>
<dbReference type="GO" id="GO:0005351">
    <property type="term" value="F:carbohydrate:proton symporter activity"/>
    <property type="evidence" value="ECO:0007669"/>
    <property type="project" value="TreeGrafter"/>
</dbReference>